<comment type="caution">
    <text evidence="2">The sequence shown here is derived from an EMBL/GenBank/DDBJ whole genome shotgun (WGS) entry which is preliminary data.</text>
</comment>
<proteinExistence type="predicted"/>
<evidence type="ECO:0000313" key="2">
    <source>
        <dbReference type="EMBL" id="ELP57239.1"/>
    </source>
</evidence>
<dbReference type="PATRIC" id="fig|1134457.3.peg.1594"/>
<keyword evidence="1" id="KW-1133">Transmembrane helix</keyword>
<dbReference type="EMBL" id="ANKQ01000001">
    <property type="protein sequence ID" value="ELP57239.1"/>
    <property type="molecule type" value="Genomic_DNA"/>
</dbReference>
<evidence type="ECO:0000313" key="3">
    <source>
        <dbReference type="Proteomes" id="UP000010932"/>
    </source>
</evidence>
<name>L7EE10_MICAE</name>
<protein>
    <submittedName>
        <fullName evidence="2">Putative membrane protein</fullName>
    </submittedName>
</protein>
<reference evidence="2 3" key="1">
    <citation type="journal article" date="2013" name="Genome Announc.">
        <title>Whole-Genome Sequence of Microcystis aeruginosa TAIHU98, a Nontoxic Bloom-Forming Strain Isolated from Taihu Lake, China.</title>
        <authorList>
            <person name="Yang C."/>
            <person name="Zhang W."/>
            <person name="Ren M."/>
            <person name="Song L."/>
            <person name="Li T."/>
            <person name="Zhao J."/>
        </authorList>
    </citation>
    <scope>NUCLEOTIDE SEQUENCE [LARGE SCALE GENOMIC DNA]</scope>
    <source>
        <strain evidence="2 3">TAIHU98</strain>
    </source>
</reference>
<organism evidence="2 3">
    <name type="scientific">Microcystis aeruginosa TAIHU98</name>
    <dbReference type="NCBI Taxonomy" id="1134457"/>
    <lineage>
        <taxon>Bacteria</taxon>
        <taxon>Bacillati</taxon>
        <taxon>Cyanobacteriota</taxon>
        <taxon>Cyanophyceae</taxon>
        <taxon>Oscillatoriophycideae</taxon>
        <taxon>Chroococcales</taxon>
        <taxon>Microcystaceae</taxon>
        <taxon>Microcystis</taxon>
    </lineage>
</organism>
<accession>L7EE10</accession>
<sequence>MLGGLCNPFPLFSLFTLIPYFFFFFSFPPLGGSIFLRKWC</sequence>
<gene>
    <name evidence="2" type="ORF">O53_1852</name>
</gene>
<feature type="transmembrane region" description="Helical" evidence="1">
    <location>
        <begin position="12"/>
        <end position="36"/>
    </location>
</feature>
<dbReference type="AlphaFoldDB" id="L7EE10"/>
<keyword evidence="1" id="KW-0472">Membrane</keyword>
<evidence type="ECO:0000256" key="1">
    <source>
        <dbReference type="SAM" id="Phobius"/>
    </source>
</evidence>
<keyword evidence="1" id="KW-0812">Transmembrane</keyword>
<dbReference type="Proteomes" id="UP000010932">
    <property type="component" value="Unassembled WGS sequence"/>
</dbReference>